<keyword evidence="4 8" id="KW-0418">Kinase</keyword>
<keyword evidence="3 8" id="KW-0808">Transferase</keyword>
<feature type="transmembrane region" description="Helical" evidence="6">
    <location>
        <begin position="304"/>
        <end position="332"/>
    </location>
</feature>
<protein>
    <recommendedName>
        <fullName evidence="2">histidine kinase</fullName>
        <ecNumber evidence="2">2.7.13.3</ecNumber>
    </recommendedName>
</protein>
<dbReference type="EMBL" id="MLJW01002080">
    <property type="protein sequence ID" value="OIQ75711.1"/>
    <property type="molecule type" value="Genomic_DNA"/>
</dbReference>
<proteinExistence type="predicted"/>
<dbReference type="InterPro" id="IPR036890">
    <property type="entry name" value="HATPase_C_sf"/>
</dbReference>
<feature type="transmembrane region" description="Helical" evidence="6">
    <location>
        <begin position="212"/>
        <end position="234"/>
    </location>
</feature>
<feature type="transmembrane region" description="Helical" evidence="6">
    <location>
        <begin position="241"/>
        <end position="259"/>
    </location>
</feature>
<keyword evidence="6" id="KW-0812">Transmembrane</keyword>
<evidence type="ECO:0000256" key="1">
    <source>
        <dbReference type="ARBA" id="ARBA00000085"/>
    </source>
</evidence>
<dbReference type="CDD" id="cd16917">
    <property type="entry name" value="HATPase_UhpB-NarQ-NarX-like"/>
    <property type="match status" value="1"/>
</dbReference>
<feature type="transmembrane region" description="Helical" evidence="6">
    <location>
        <begin position="151"/>
        <end position="171"/>
    </location>
</feature>
<keyword evidence="6" id="KW-0472">Membrane</keyword>
<dbReference type="PANTHER" id="PTHR24421">
    <property type="entry name" value="NITRATE/NITRITE SENSOR PROTEIN NARX-RELATED"/>
    <property type="match status" value="1"/>
</dbReference>
<evidence type="ECO:0000259" key="7">
    <source>
        <dbReference type="SMART" id="SM00387"/>
    </source>
</evidence>
<dbReference type="Pfam" id="PF02518">
    <property type="entry name" value="HATPase_c"/>
    <property type="match status" value="1"/>
</dbReference>
<evidence type="ECO:0000313" key="8">
    <source>
        <dbReference type="EMBL" id="OIQ75711.1"/>
    </source>
</evidence>
<sequence length="766" mass="83035">MSFPQTQSARIMLGALFLALLGVTAALSLALRQPWLGLELSSRADPHSPGVLVRSVAADGPSAMVAVGSRLLTLRSATAPGSDVDLRADDLIEEPDFFDSYADMDRFFQRQTRLAALQGHAVRLLWRDPAGQLLQQQVQASTERPLNSLPLVFWFQMLCGSVALLVGAWVYALKPQSWAARLFALSGLFFLPTTLAAAVYSTRELALPGDLFRTLSAINHLGAFGFGGALSALFMVYPARLAPPLVLGFMPVVVLGWWLADVLRLAPDISWGARAPILSEMLLAVALAVVQWRRSAARAADRAALRWFIFSALLGSSLFVVATFGSSLAGVFPPLQQGYAFGFFLLMYLGLALGVGRYHLFDLDRWAYRVLLWALGLAVVVVLDLLLVLLLNGRRDLSLALTLLLAGLLYIPLRQWLWGRMMQGQLPPIERLLPEIIVVAFTALGTERERRWVGLLDRLYQPLHNIPLAQCEDAGRPGLSDDGSELRVAHAGGVGARCLRGRSAGQRLFSAVDADLAAALVGLLNQAAAGRDALEAGVQRERDRIASDLHDDIGAKLLTLRHCVQGEREQAMLMTTIDQLRAIVRGLQQPAQPWEEFAADLRAEAAQRLAAAGMELDWPPPLIGGLDAKTDGFKAEPHLAPQDAAQQYHLRALLQEAVSNAIRHAHARRVRVRLTVQEGAQMRLEVIDDGIGIDPQQAGMGHGLTSMQIRARALGGRIEWRDGAQALPGARPRPPGDASPADDSAQAGGGAGTRVELIFPLKADLI</sequence>
<feature type="transmembrane region" description="Helical" evidence="6">
    <location>
        <begin position="271"/>
        <end position="292"/>
    </location>
</feature>
<evidence type="ECO:0000256" key="6">
    <source>
        <dbReference type="SAM" id="Phobius"/>
    </source>
</evidence>
<comment type="caution">
    <text evidence="8">The sequence shown here is derived from an EMBL/GenBank/DDBJ whole genome shotgun (WGS) entry which is preliminary data.</text>
</comment>
<keyword evidence="6" id="KW-1133">Transmembrane helix</keyword>
<dbReference type="AlphaFoldDB" id="A0A1J5Q6T5"/>
<feature type="transmembrane region" description="Helical" evidence="6">
    <location>
        <begin position="178"/>
        <end position="200"/>
    </location>
</feature>
<evidence type="ECO:0000256" key="2">
    <source>
        <dbReference type="ARBA" id="ARBA00012438"/>
    </source>
</evidence>
<feature type="domain" description="Histidine kinase/HSP90-like ATPase" evidence="7">
    <location>
        <begin position="645"/>
        <end position="763"/>
    </location>
</feature>
<dbReference type="SUPFAM" id="SSF55874">
    <property type="entry name" value="ATPase domain of HSP90 chaperone/DNA topoisomerase II/histidine kinase"/>
    <property type="match status" value="1"/>
</dbReference>
<evidence type="ECO:0000256" key="5">
    <source>
        <dbReference type="SAM" id="MobiDB-lite"/>
    </source>
</evidence>
<dbReference type="GO" id="GO:0000160">
    <property type="term" value="P:phosphorelay signal transduction system"/>
    <property type="evidence" value="ECO:0007669"/>
    <property type="project" value="UniProtKB-KW"/>
</dbReference>
<comment type="catalytic activity">
    <reaction evidence="1">
        <text>ATP + protein L-histidine = ADP + protein N-phospho-L-histidine.</text>
        <dbReference type="EC" id="2.7.13.3"/>
    </reaction>
</comment>
<dbReference type="InterPro" id="IPR050482">
    <property type="entry name" value="Sensor_HK_TwoCompSys"/>
</dbReference>
<evidence type="ECO:0000256" key="4">
    <source>
        <dbReference type="ARBA" id="ARBA00022777"/>
    </source>
</evidence>
<dbReference type="SMART" id="SM00387">
    <property type="entry name" value="HATPase_c"/>
    <property type="match status" value="1"/>
</dbReference>
<feature type="transmembrane region" description="Helical" evidence="6">
    <location>
        <begin position="370"/>
        <end position="391"/>
    </location>
</feature>
<dbReference type="Gene3D" id="3.30.565.10">
    <property type="entry name" value="Histidine kinase-like ATPase, C-terminal domain"/>
    <property type="match status" value="1"/>
</dbReference>
<reference evidence="8" key="1">
    <citation type="submission" date="2016-10" db="EMBL/GenBank/DDBJ databases">
        <title>Sequence of Gallionella enrichment culture.</title>
        <authorList>
            <person name="Poehlein A."/>
            <person name="Muehling M."/>
            <person name="Daniel R."/>
        </authorList>
    </citation>
    <scope>NUCLEOTIDE SEQUENCE</scope>
</reference>
<dbReference type="PANTHER" id="PTHR24421:SF10">
    <property type="entry name" value="NITRATE_NITRITE SENSOR PROTEIN NARQ"/>
    <property type="match status" value="1"/>
</dbReference>
<feature type="transmembrane region" description="Helical" evidence="6">
    <location>
        <begin position="338"/>
        <end position="358"/>
    </location>
</feature>
<gene>
    <name evidence="8" type="primary">liaS_18</name>
    <name evidence="8" type="ORF">GALL_426180</name>
</gene>
<dbReference type="GO" id="GO:0004673">
    <property type="term" value="F:protein histidine kinase activity"/>
    <property type="evidence" value="ECO:0007669"/>
    <property type="project" value="UniProtKB-EC"/>
</dbReference>
<evidence type="ECO:0000256" key="3">
    <source>
        <dbReference type="ARBA" id="ARBA00022679"/>
    </source>
</evidence>
<name>A0A1J5Q6T5_9ZZZZ</name>
<dbReference type="EC" id="2.7.13.3" evidence="2"/>
<organism evidence="8">
    <name type="scientific">mine drainage metagenome</name>
    <dbReference type="NCBI Taxonomy" id="410659"/>
    <lineage>
        <taxon>unclassified sequences</taxon>
        <taxon>metagenomes</taxon>
        <taxon>ecological metagenomes</taxon>
    </lineage>
</organism>
<dbReference type="InterPro" id="IPR003594">
    <property type="entry name" value="HATPase_dom"/>
</dbReference>
<accession>A0A1J5Q6T5</accession>
<feature type="region of interest" description="Disordered" evidence="5">
    <location>
        <begin position="725"/>
        <end position="751"/>
    </location>
</feature>